<dbReference type="Proteomes" id="UP000077051">
    <property type="component" value="Unassembled WGS sequence"/>
</dbReference>
<comment type="caution">
    <text evidence="5">The sequence shown here is derived from an EMBL/GenBank/DDBJ whole genome shotgun (WGS) entry which is preliminary data.</text>
</comment>
<dbReference type="GO" id="GO:0005886">
    <property type="term" value="C:plasma membrane"/>
    <property type="evidence" value="ECO:0007669"/>
    <property type="project" value="TreeGrafter"/>
</dbReference>
<dbReference type="InterPro" id="IPR008937">
    <property type="entry name" value="Ras-like_GEF"/>
</dbReference>
<name>A0A168LL92_MUCCL</name>
<keyword evidence="6" id="KW-1185">Reference proteome</keyword>
<evidence type="ECO:0000256" key="3">
    <source>
        <dbReference type="SAM" id="MobiDB-lite"/>
    </source>
</evidence>
<feature type="compositionally biased region" description="Polar residues" evidence="3">
    <location>
        <begin position="705"/>
        <end position="726"/>
    </location>
</feature>
<dbReference type="EMBL" id="AMYB01000004">
    <property type="protein sequence ID" value="OAD03671.1"/>
    <property type="molecule type" value="Genomic_DNA"/>
</dbReference>
<feature type="compositionally biased region" description="Acidic residues" evidence="3">
    <location>
        <begin position="766"/>
        <end position="787"/>
    </location>
</feature>
<feature type="region of interest" description="Disordered" evidence="3">
    <location>
        <begin position="207"/>
        <end position="259"/>
    </location>
</feature>
<feature type="region of interest" description="Disordered" evidence="3">
    <location>
        <begin position="650"/>
        <end position="842"/>
    </location>
</feature>
<protein>
    <recommendedName>
        <fullName evidence="4">Ras-GEF domain-containing protein</fullName>
    </recommendedName>
</protein>
<gene>
    <name evidence="5" type="ORF">MUCCIDRAFT_163227</name>
</gene>
<dbReference type="GO" id="GO:0005085">
    <property type="term" value="F:guanyl-nucleotide exchange factor activity"/>
    <property type="evidence" value="ECO:0007669"/>
    <property type="project" value="UniProtKB-KW"/>
</dbReference>
<dbReference type="GO" id="GO:0007265">
    <property type="term" value="P:Ras protein signal transduction"/>
    <property type="evidence" value="ECO:0007669"/>
    <property type="project" value="TreeGrafter"/>
</dbReference>
<dbReference type="PROSITE" id="PS50009">
    <property type="entry name" value="RASGEF_CAT"/>
    <property type="match status" value="1"/>
</dbReference>
<dbReference type="SUPFAM" id="SSF48366">
    <property type="entry name" value="Ras GEF"/>
    <property type="match status" value="1"/>
</dbReference>
<feature type="compositionally biased region" description="Polar residues" evidence="3">
    <location>
        <begin position="750"/>
        <end position="759"/>
    </location>
</feature>
<organism evidence="5 6">
    <name type="scientific">Mucor lusitanicus CBS 277.49</name>
    <dbReference type="NCBI Taxonomy" id="747725"/>
    <lineage>
        <taxon>Eukaryota</taxon>
        <taxon>Fungi</taxon>
        <taxon>Fungi incertae sedis</taxon>
        <taxon>Mucoromycota</taxon>
        <taxon>Mucoromycotina</taxon>
        <taxon>Mucoromycetes</taxon>
        <taxon>Mucorales</taxon>
        <taxon>Mucorineae</taxon>
        <taxon>Mucoraceae</taxon>
        <taxon>Mucor</taxon>
    </lineage>
</organism>
<feature type="compositionally biased region" description="Polar residues" evidence="3">
    <location>
        <begin position="657"/>
        <end position="674"/>
    </location>
</feature>
<reference evidence="5 6" key="1">
    <citation type="submission" date="2015-06" db="EMBL/GenBank/DDBJ databases">
        <title>Expansion of signal transduction pathways in fungi by whole-genome duplication.</title>
        <authorList>
            <consortium name="DOE Joint Genome Institute"/>
            <person name="Corrochano L.M."/>
            <person name="Kuo A."/>
            <person name="Marcet-Houben M."/>
            <person name="Polaino S."/>
            <person name="Salamov A."/>
            <person name="Villalobos J.M."/>
            <person name="Alvarez M.I."/>
            <person name="Avalos J."/>
            <person name="Benito E.P."/>
            <person name="Benoit I."/>
            <person name="Burger G."/>
            <person name="Camino L.P."/>
            <person name="Canovas D."/>
            <person name="Cerda-Olmedo E."/>
            <person name="Cheng J.-F."/>
            <person name="Dominguez A."/>
            <person name="Elias M."/>
            <person name="Eslava A.P."/>
            <person name="Glaser F."/>
            <person name="Grimwood J."/>
            <person name="Gutierrez G."/>
            <person name="Heitman J."/>
            <person name="Henrissat B."/>
            <person name="Iturriaga E.A."/>
            <person name="Lang B.F."/>
            <person name="Lavin J.L."/>
            <person name="Lee S."/>
            <person name="Li W."/>
            <person name="Lindquist E."/>
            <person name="Lopez-Garcia S."/>
            <person name="Luque E.M."/>
            <person name="Marcos A.T."/>
            <person name="Martin J."/>
            <person name="Mccluskey K."/>
            <person name="Medina H.R."/>
            <person name="Miralles-Duran A."/>
            <person name="Miyazaki A."/>
            <person name="Munoz-Torres E."/>
            <person name="Oguiza J.A."/>
            <person name="Ohm R."/>
            <person name="Olmedo M."/>
            <person name="Orejas M."/>
            <person name="Ortiz-Castellanos L."/>
            <person name="Pisabarro A.G."/>
            <person name="Rodriguez-Romero J."/>
            <person name="Ruiz-Herrera J."/>
            <person name="Ruiz-Vazquez R."/>
            <person name="Sanz C."/>
            <person name="Schackwitz W."/>
            <person name="Schmutz J."/>
            <person name="Shahriari M."/>
            <person name="Shelest E."/>
            <person name="Silva-Franco F."/>
            <person name="Soanes D."/>
            <person name="Syed K."/>
            <person name="Tagua V.G."/>
            <person name="Talbot N.J."/>
            <person name="Thon M."/>
            <person name="De Vries R.P."/>
            <person name="Wiebenga A."/>
            <person name="Yadav J.S."/>
            <person name="Braun E.L."/>
            <person name="Baker S."/>
            <person name="Garre V."/>
            <person name="Horwitz B."/>
            <person name="Torres-Martinez S."/>
            <person name="Idnurm A."/>
            <person name="Herrera-Estrella A."/>
            <person name="Gabaldon T."/>
            <person name="Grigoriev I.V."/>
        </authorList>
    </citation>
    <scope>NUCLEOTIDE SEQUENCE [LARGE SCALE GENOMIC DNA]</scope>
    <source>
        <strain evidence="5 6">CBS 277.49</strain>
    </source>
</reference>
<feature type="domain" description="Ras-GEF" evidence="4">
    <location>
        <begin position="376"/>
        <end position="628"/>
    </location>
</feature>
<feature type="compositionally biased region" description="Pro residues" evidence="3">
    <location>
        <begin position="214"/>
        <end position="228"/>
    </location>
</feature>
<dbReference type="Pfam" id="PF00617">
    <property type="entry name" value="RasGEF"/>
    <property type="match status" value="1"/>
</dbReference>
<feature type="compositionally biased region" description="Low complexity" evidence="3">
    <location>
        <begin position="788"/>
        <end position="798"/>
    </location>
</feature>
<dbReference type="InterPro" id="IPR001895">
    <property type="entry name" value="RASGEF_cat_dom"/>
</dbReference>
<dbReference type="PANTHER" id="PTHR23113:SF368">
    <property type="entry name" value="CELL DIVISION CONTROL PROTEIN 25"/>
    <property type="match status" value="1"/>
</dbReference>
<proteinExistence type="predicted"/>
<evidence type="ECO:0000313" key="6">
    <source>
        <dbReference type="Proteomes" id="UP000077051"/>
    </source>
</evidence>
<feature type="compositionally biased region" description="Polar residues" evidence="3">
    <location>
        <begin position="813"/>
        <end position="830"/>
    </location>
</feature>
<dbReference type="SMART" id="SM00147">
    <property type="entry name" value="RasGEF"/>
    <property type="match status" value="1"/>
</dbReference>
<evidence type="ECO:0000259" key="4">
    <source>
        <dbReference type="PROSITE" id="PS50009"/>
    </source>
</evidence>
<dbReference type="OrthoDB" id="546434at2759"/>
<dbReference type="STRING" id="747725.A0A168LL92"/>
<evidence type="ECO:0000313" key="5">
    <source>
        <dbReference type="EMBL" id="OAD03671.1"/>
    </source>
</evidence>
<feature type="region of interest" description="Disordered" evidence="3">
    <location>
        <begin position="98"/>
        <end position="127"/>
    </location>
</feature>
<feature type="compositionally biased region" description="Polar residues" evidence="3">
    <location>
        <begin position="230"/>
        <end position="239"/>
    </location>
</feature>
<dbReference type="InterPro" id="IPR036964">
    <property type="entry name" value="RASGEF_cat_dom_sf"/>
</dbReference>
<dbReference type="AlphaFoldDB" id="A0A168LL92"/>
<dbReference type="PANTHER" id="PTHR23113">
    <property type="entry name" value="GUANINE NUCLEOTIDE EXCHANGE FACTOR"/>
    <property type="match status" value="1"/>
</dbReference>
<feature type="compositionally biased region" description="Low complexity" evidence="3">
    <location>
        <begin position="675"/>
        <end position="704"/>
    </location>
</feature>
<dbReference type="Gene3D" id="1.10.840.10">
    <property type="entry name" value="Ras guanine-nucleotide exchange factors catalytic domain"/>
    <property type="match status" value="1"/>
</dbReference>
<evidence type="ECO:0000256" key="2">
    <source>
        <dbReference type="PROSITE-ProRule" id="PRU00168"/>
    </source>
</evidence>
<accession>A0A168LL92</accession>
<keyword evidence="1 2" id="KW-0344">Guanine-nucleotide releasing factor</keyword>
<dbReference type="VEuPathDB" id="FungiDB:MUCCIDRAFT_163227"/>
<dbReference type="InterPro" id="IPR023578">
    <property type="entry name" value="Ras_GEF_dom_sf"/>
</dbReference>
<feature type="compositionally biased region" description="Pro residues" evidence="3">
    <location>
        <begin position="106"/>
        <end position="116"/>
    </location>
</feature>
<evidence type="ECO:0000256" key="1">
    <source>
        <dbReference type="ARBA" id="ARBA00022658"/>
    </source>
</evidence>
<sequence length="842" mass="94622">MDQLYKEEHDYLIIHSYALILQGIARCEFGRTQLFLCVLNELDIKLYHCNAASGAREGKAIVSKPQEYDESIALLRSSLDQLEKIAIHKLPGAIVATPQQQHPKAKSPPPPVPPKPTRIYQKPTIPPKPKEIVPKIEAIKSPPAIAPLQKRGRGNSVSFAEDSKLLQMTIIENDDEDDKMAETGFNLPAEDEDDDDEEVVVFETAATKTVSPLAPHPHPPAPPPPPKRPATSTFTSANSLKPHLRKRSQSWVVQSDDSSQRDSIDVLLETVVDPRNLVPAQTNTGDSISLPTLTATTPQPNYVPNIPAPPLLATHRRLQQRLNELEADLESTSTETDGLLLRSERSHKVHCAKQTLEKVRTLYMSAMTIPSILQFPPQLIAYQLTLIESSIFRGIPPEALLSHSARTPHKKIVASTDFFNFITRSIEHSILLPQEASRRAEIIHRWIKIATKLLALNNYQTLKAVISALGTPPIQRLRRTWECIPKKRMGRLELLNTLMSESDNYRKYREHMGLERKRLWSKPVVPFLGVFIHDVTYLYAAAKGNQQDGRVQDVLGCIQLFQRAPEYPQQPPPSFVQAQKKHLFRPMLSDALHFGSSSKKNSNRTTTAALMGEDQRQETEVELEQQLIIQYLLMRPWVSEKVIDALSNLREPPKPRSISSPTSSRYNSDSNVSLSITTTMTNSSTATTPMTTSPSTATNNNSSILGNASSFMRFNSSTHQQQQPSEDATDEDSKKSIVGGFWPFRKSTDMSRSSVNTEDPPSWHDDFDDDEDEDDEDDDDEEEEDEQVLQQQQQQQQQAVKHGMLSMRKRPSTMVNPSNRGHNRSISLPSKSILVSDIYRSS</sequence>